<feature type="chain" id="PRO_5045832734" description="alpha-L-rhamnosidase" evidence="7">
    <location>
        <begin position="31"/>
        <end position="1288"/>
    </location>
</feature>
<evidence type="ECO:0000256" key="5">
    <source>
        <dbReference type="SAM" id="MobiDB-lite"/>
    </source>
</evidence>
<dbReference type="PANTHER" id="PTHR33307">
    <property type="entry name" value="ALPHA-RHAMNOSIDASE (EUROFUNG)"/>
    <property type="match status" value="1"/>
</dbReference>
<dbReference type="Proteomes" id="UP000649151">
    <property type="component" value="Unassembled WGS sequence"/>
</dbReference>
<feature type="domain" description="Alpha-L-rhamnosidase six-hairpin glycosidase" evidence="10">
    <location>
        <begin position="540"/>
        <end position="882"/>
    </location>
</feature>
<dbReference type="GO" id="GO:0016787">
    <property type="term" value="F:hydrolase activity"/>
    <property type="evidence" value="ECO:0007669"/>
    <property type="project" value="UniProtKB-KW"/>
</dbReference>
<dbReference type="Gene3D" id="2.60.120.260">
    <property type="entry name" value="Galactose-binding domain-like"/>
    <property type="match status" value="2"/>
</dbReference>
<dbReference type="Gene3D" id="1.50.10.10">
    <property type="match status" value="1"/>
</dbReference>
<dbReference type="InterPro" id="IPR008902">
    <property type="entry name" value="Rhamnosid_concanavalin"/>
</dbReference>
<feature type="domain" description="Alpha-L-rhamnosidase concanavalin-like" evidence="8">
    <location>
        <begin position="414"/>
        <end position="524"/>
    </location>
</feature>
<feature type="region of interest" description="Disordered" evidence="5">
    <location>
        <begin position="1227"/>
        <end position="1257"/>
    </location>
</feature>
<evidence type="ECO:0000256" key="2">
    <source>
        <dbReference type="ARBA" id="ARBA00012652"/>
    </source>
</evidence>
<organism evidence="12 13">
    <name type="scientific">Clostridium facile</name>
    <dbReference type="NCBI Taxonomy" id="2763035"/>
    <lineage>
        <taxon>Bacteria</taxon>
        <taxon>Bacillati</taxon>
        <taxon>Bacillota</taxon>
        <taxon>Clostridia</taxon>
        <taxon>Eubacteriales</taxon>
        <taxon>Clostridiaceae</taxon>
        <taxon>Clostridium</taxon>
    </lineage>
</organism>
<keyword evidence="3 12" id="KW-0378">Hydrolase</keyword>
<evidence type="ECO:0000313" key="12">
    <source>
        <dbReference type="EMBL" id="MBC5788323.1"/>
    </source>
</evidence>
<evidence type="ECO:0000259" key="8">
    <source>
        <dbReference type="Pfam" id="PF05592"/>
    </source>
</evidence>
<accession>A0ABR7ITA5</accession>
<dbReference type="Pfam" id="PF05592">
    <property type="entry name" value="Bac_rhamnosid"/>
    <property type="match status" value="1"/>
</dbReference>
<sequence length="1288" mass="141504">MRHTKMLKIFTSVVAAGVAISVMVAPMSSAVDQIINGTTIVNGVETKIYDLQTNFQDNPIGIEQDNIRFSWKMDSNLVGQEQVSYQIQLHKGSEDGEVVWDSGVINSSLSSAIPYAGDPLDLETKYFWTVTVIDSLGQEETATAHFQTGCDWGDTQWIYAENQNQRSPYFRTEQKLDSSKKVSNASLYITSLGVYDAYINGQQVMMQDAEGNPIDDTLAPGWTDYNSYIYYQGYDVTSYVQDQEDIALGVQLGRGWFAGGIQSWCEFEKQIGDKLSFLAKMIITYEDGTKQIIDSNTQDWKSFDNGPLIDNDFFNGVEYDARKEASVEGWNTVGFDDSSWDGVAQFTGKVGRLEANSGAIAYVEDNKIHPIAKDSFKYSEVIESKENGGTSEYATGEVVPIAVDVNQPIEIKKGETLILNIGQNIAGYNTITVSGPAGTQVDVRQAEMLNDGNLNPTDKQGGSCGPKGTLYWAGLTDGGQFRETLNDKPFADRYYLDGEGQETFTPNFTWHGYQYVEITATEDITLYDLYAEDITSVGEERGFIETSNADVNKLFENTKWSQKANYITLPTDCPNRAERLGWTGDAQIFAPAALYHYDVTAFLSIYNDMMDDFAKRSDNAYGTFVPTTPGKGFFGGTIETGWSDAGIIIPWNLYQTTGDTSYITKYYDQMDAYMDAYFAKGYKCALGDWVGFEKTDNSYMNAVYKVYCSQLMSKMAAAVGNQAMVEKYNGLEEQAREYAKTYLDTIGTHTGMDTQTGIMWALRAGIYNSEEQKQQLYDRLQENIANEDQSFRPTSSENTISIGFLGLNVVLSAITEVGGAESAYDLLLQDQYPSWLNQVKLGSTSMWEQWDGYSAEYSFGSSGMNSFNHYSYGIVSEWLYKYMAGISADESNPGYKSIVLQPTMDTGTQYNSEERINYVNGSYDSAYGEIESNWTSDEGNLSTYEAVVPANTTATLYLPVSEDAVAEFENIDGVTYKGMEEHNGLMTARFDLEAGGYNFAITDGKLTVSMADGYVAMADRGIINKVIAYAEKELADPEFNNVIPSVQESFKAALENAKEVVANAASTEEDIYSAWTTLLNEIHKLGFVAGDKDSLLLVIQAADEINADLDRYVEAGKAEFTTALDAAKTVYNNGDAMQAEIDEAENNLLNAMLNLRFKADKSILEDVVAEAIGKDANAYTAESYAVLTAAVNNANAVLADENATQDEVDTAVANVQTAMDGLVAVDETTPSTAPNTDPDHPVEQGTQTGQESTTTKATAAKTGDFAPIAGIAVLAAAGVALAISRKKK</sequence>
<dbReference type="InterPro" id="IPR035398">
    <property type="entry name" value="Bac_rhamnosid_C"/>
</dbReference>
<keyword evidence="4" id="KW-0175">Coiled coil</keyword>
<evidence type="ECO:0000259" key="11">
    <source>
        <dbReference type="Pfam" id="PF17390"/>
    </source>
</evidence>
<feature type="domain" description="Alpha-L-rhamnosidase C-terminal" evidence="11">
    <location>
        <begin position="885"/>
        <end position="965"/>
    </location>
</feature>
<protein>
    <recommendedName>
        <fullName evidence="2">alpha-L-rhamnosidase</fullName>
        <ecNumber evidence="2">3.2.1.40</ecNumber>
    </recommendedName>
</protein>
<dbReference type="InterPro" id="IPR016007">
    <property type="entry name" value="Alpha_rhamnosid"/>
</dbReference>
<comment type="caution">
    <text evidence="12">The sequence shown here is derived from an EMBL/GenBank/DDBJ whole genome shotgun (WGS) entry which is preliminary data.</text>
</comment>
<proteinExistence type="predicted"/>
<evidence type="ECO:0000256" key="6">
    <source>
        <dbReference type="SAM" id="Phobius"/>
    </source>
</evidence>
<dbReference type="InterPro" id="IPR013783">
    <property type="entry name" value="Ig-like_fold"/>
</dbReference>
<dbReference type="Pfam" id="PF07554">
    <property type="entry name" value="FIVAR"/>
    <property type="match status" value="3"/>
</dbReference>
<keyword evidence="13" id="KW-1185">Reference proteome</keyword>
<comment type="catalytic activity">
    <reaction evidence="1">
        <text>Hydrolysis of terminal non-reducing alpha-L-rhamnose residues in alpha-L-rhamnosides.</text>
        <dbReference type="EC" id="3.2.1.40"/>
    </reaction>
</comment>
<dbReference type="InterPro" id="IPR035396">
    <property type="entry name" value="Bac_rhamnosid6H"/>
</dbReference>
<evidence type="ECO:0000256" key="3">
    <source>
        <dbReference type="ARBA" id="ARBA00022801"/>
    </source>
</evidence>
<evidence type="ECO:0000259" key="10">
    <source>
        <dbReference type="Pfam" id="PF17389"/>
    </source>
</evidence>
<evidence type="ECO:0000259" key="9">
    <source>
        <dbReference type="Pfam" id="PF08531"/>
    </source>
</evidence>
<evidence type="ECO:0000256" key="7">
    <source>
        <dbReference type="SAM" id="SignalP"/>
    </source>
</evidence>
<dbReference type="PANTHER" id="PTHR33307:SF6">
    <property type="entry name" value="ALPHA-RHAMNOSIDASE (EUROFUNG)-RELATED"/>
    <property type="match status" value="1"/>
</dbReference>
<feature type="domain" description="Bacterial alpha-L-rhamnosidase N-terminal" evidence="9">
    <location>
        <begin position="180"/>
        <end position="356"/>
    </location>
</feature>
<feature type="coiled-coil region" evidence="4">
    <location>
        <begin position="1127"/>
        <end position="1161"/>
    </location>
</feature>
<dbReference type="Pfam" id="PF08531">
    <property type="entry name" value="Bac_rhamnosid_N"/>
    <property type="match status" value="1"/>
</dbReference>
<name>A0ABR7ITA5_9CLOT</name>
<dbReference type="InterPro" id="IPR008928">
    <property type="entry name" value="6-hairpin_glycosidase_sf"/>
</dbReference>
<feature type="transmembrane region" description="Helical" evidence="6">
    <location>
        <begin position="1265"/>
        <end position="1283"/>
    </location>
</feature>
<reference evidence="12 13" key="1">
    <citation type="submission" date="2020-08" db="EMBL/GenBank/DDBJ databases">
        <title>Genome public.</title>
        <authorList>
            <person name="Liu C."/>
            <person name="Sun Q."/>
        </authorList>
    </citation>
    <scope>NUCLEOTIDE SEQUENCE [LARGE SCALE GENOMIC DNA]</scope>
    <source>
        <strain evidence="12 13">NSJ-27</strain>
    </source>
</reference>
<feature type="signal peptide" evidence="7">
    <location>
        <begin position="1"/>
        <end position="30"/>
    </location>
</feature>
<dbReference type="EC" id="3.2.1.40" evidence="2"/>
<dbReference type="Gene3D" id="2.60.420.10">
    <property type="entry name" value="Maltose phosphorylase, domain 3"/>
    <property type="match status" value="1"/>
</dbReference>
<dbReference type="SUPFAM" id="SSF48208">
    <property type="entry name" value="Six-hairpin glycosidases"/>
    <property type="match status" value="1"/>
</dbReference>
<dbReference type="Pfam" id="PF17389">
    <property type="entry name" value="Bac_rhamnosid6H"/>
    <property type="match status" value="1"/>
</dbReference>
<dbReference type="RefSeq" id="WP_186996900.1">
    <property type="nucleotide sequence ID" value="NZ_JACOQK010000001.1"/>
</dbReference>
<evidence type="ECO:0000313" key="13">
    <source>
        <dbReference type="Proteomes" id="UP000649151"/>
    </source>
</evidence>
<keyword evidence="6" id="KW-0472">Membrane</keyword>
<keyword evidence="6" id="KW-0812">Transmembrane</keyword>
<evidence type="ECO:0000256" key="4">
    <source>
        <dbReference type="SAM" id="Coils"/>
    </source>
</evidence>
<gene>
    <name evidence="12" type="ORF">H8Z77_09935</name>
</gene>
<dbReference type="InterPro" id="IPR013737">
    <property type="entry name" value="Bac_rhamnosid_N"/>
</dbReference>
<evidence type="ECO:0000256" key="1">
    <source>
        <dbReference type="ARBA" id="ARBA00001445"/>
    </source>
</evidence>
<keyword evidence="7" id="KW-0732">Signal</keyword>
<dbReference type="Gene3D" id="2.60.40.10">
    <property type="entry name" value="Immunoglobulins"/>
    <property type="match status" value="1"/>
</dbReference>
<dbReference type="Pfam" id="PF17390">
    <property type="entry name" value="Bac_rhamnosid_C"/>
    <property type="match status" value="1"/>
</dbReference>
<dbReference type="EMBL" id="JACOQK010000001">
    <property type="protein sequence ID" value="MBC5788323.1"/>
    <property type="molecule type" value="Genomic_DNA"/>
</dbReference>
<feature type="compositionally biased region" description="Low complexity" evidence="5">
    <location>
        <begin position="1243"/>
        <end position="1257"/>
    </location>
</feature>
<dbReference type="InterPro" id="IPR012341">
    <property type="entry name" value="6hp_glycosidase-like_sf"/>
</dbReference>
<dbReference type="Pfam" id="PF25788">
    <property type="entry name" value="Ig_Rha78A_N"/>
    <property type="match status" value="1"/>
</dbReference>
<keyword evidence="6" id="KW-1133">Transmembrane helix</keyword>
<dbReference type="Gene3D" id="1.20.1270.90">
    <property type="entry name" value="AF1782-like"/>
    <property type="match status" value="3"/>
</dbReference>